<comment type="caution">
    <text evidence="1">The sequence shown here is derived from an EMBL/GenBank/DDBJ whole genome shotgun (WGS) entry which is preliminary data.</text>
</comment>
<feature type="non-terminal residue" evidence="1">
    <location>
        <position position="1"/>
    </location>
</feature>
<evidence type="ECO:0000313" key="1">
    <source>
        <dbReference type="EMBL" id="OWZ00278.1"/>
    </source>
</evidence>
<evidence type="ECO:0000313" key="2">
    <source>
        <dbReference type="Proteomes" id="UP000198211"/>
    </source>
</evidence>
<keyword evidence="2" id="KW-1185">Reference proteome</keyword>
<sequence length="183" mass="21763">LLQWFHRNELMVNEPDLLKLAVRYESVDAASWLWMHGYEINWLKFTEIAKENMAIPMLRWLLDHGPPPSLTFAFELAVSCDCVEVMRWLPEQHRAEIVIWALHQDEPLINDARKMIWWILTRTLFDESSRRNIRNETRQLKSSKILLWLKENLANSTACNWVFTATENDYGHGDQPTKKQRTE</sequence>
<dbReference type="AlphaFoldDB" id="A0A225V5W0"/>
<protein>
    <submittedName>
        <fullName evidence="1">Uncharacterized protein</fullName>
    </submittedName>
</protein>
<name>A0A225V5W0_9STRA</name>
<reference evidence="2" key="1">
    <citation type="submission" date="2017-03" db="EMBL/GenBank/DDBJ databases">
        <title>Phytopthora megakarya and P. palmivora, two closely related causual agents of cacao black pod achieved similar genome size and gene model numbers by different mechanisms.</title>
        <authorList>
            <person name="Ali S."/>
            <person name="Shao J."/>
            <person name="Larry D.J."/>
            <person name="Kronmiller B."/>
            <person name="Shen D."/>
            <person name="Strem M.D."/>
            <person name="Melnick R.L."/>
            <person name="Guiltinan M.J."/>
            <person name="Tyler B.M."/>
            <person name="Meinhardt L.W."/>
            <person name="Bailey B.A."/>
        </authorList>
    </citation>
    <scope>NUCLEOTIDE SEQUENCE [LARGE SCALE GENOMIC DNA]</scope>
    <source>
        <strain evidence="2">zdho120</strain>
    </source>
</reference>
<organism evidence="1 2">
    <name type="scientific">Phytophthora megakarya</name>
    <dbReference type="NCBI Taxonomy" id="4795"/>
    <lineage>
        <taxon>Eukaryota</taxon>
        <taxon>Sar</taxon>
        <taxon>Stramenopiles</taxon>
        <taxon>Oomycota</taxon>
        <taxon>Peronosporomycetes</taxon>
        <taxon>Peronosporales</taxon>
        <taxon>Peronosporaceae</taxon>
        <taxon>Phytophthora</taxon>
    </lineage>
</organism>
<dbReference type="EMBL" id="NBNE01007751">
    <property type="protein sequence ID" value="OWZ00278.1"/>
    <property type="molecule type" value="Genomic_DNA"/>
</dbReference>
<dbReference type="Proteomes" id="UP000198211">
    <property type="component" value="Unassembled WGS sequence"/>
</dbReference>
<gene>
    <name evidence="1" type="ORF">PHMEG_00028570</name>
</gene>
<accession>A0A225V5W0</accession>
<proteinExistence type="predicted"/>